<evidence type="ECO:0000313" key="3">
    <source>
        <dbReference type="EMBL" id="GES33320.1"/>
    </source>
</evidence>
<keyword evidence="4" id="KW-1185">Reference proteome</keyword>
<dbReference type="InterPro" id="IPR008979">
    <property type="entry name" value="Galactose-bd-like_sf"/>
</dbReference>
<comment type="caution">
    <text evidence="3">The sequence shown here is derived from an EMBL/GenBank/DDBJ whole genome shotgun (WGS) entry which is preliminary data.</text>
</comment>
<evidence type="ECO:0000313" key="4">
    <source>
        <dbReference type="Proteomes" id="UP000325598"/>
    </source>
</evidence>
<accession>A0A5J4LNZ7</accession>
<feature type="compositionally biased region" description="Low complexity" evidence="1">
    <location>
        <begin position="68"/>
        <end position="122"/>
    </location>
</feature>
<dbReference type="GeneID" id="96755223"/>
<feature type="compositionally biased region" description="Basic and acidic residues" evidence="1">
    <location>
        <begin position="152"/>
        <end position="166"/>
    </location>
</feature>
<keyword evidence="2" id="KW-0812">Transmembrane</keyword>
<evidence type="ECO:0008006" key="5">
    <source>
        <dbReference type="Google" id="ProtNLM"/>
    </source>
</evidence>
<proteinExistence type="predicted"/>
<keyword evidence="2" id="KW-1133">Transmembrane helix</keyword>
<feature type="region of interest" description="Disordered" evidence="1">
    <location>
        <begin position="1"/>
        <end position="183"/>
    </location>
</feature>
<reference evidence="3 4" key="1">
    <citation type="submission" date="2019-10" db="EMBL/GenBank/DDBJ databases">
        <title>Whole genome shotgun sequence of Streptomyces angustmyceticus NBRC 3934.</title>
        <authorList>
            <person name="Hosoyama A."/>
            <person name="Ichikawa N."/>
            <person name="Kimura A."/>
            <person name="Kitahashi Y."/>
            <person name="Komaki H."/>
            <person name="Uohara A."/>
        </authorList>
    </citation>
    <scope>NUCLEOTIDE SEQUENCE [LARGE SCALE GENOMIC DNA]</scope>
    <source>
        <strain evidence="3 4">NBRC 3934</strain>
    </source>
</reference>
<dbReference type="RefSeq" id="WP_152105061.1">
    <property type="nucleotide sequence ID" value="NZ_BLAG01000018.1"/>
</dbReference>
<evidence type="ECO:0000256" key="1">
    <source>
        <dbReference type="SAM" id="MobiDB-lite"/>
    </source>
</evidence>
<dbReference type="OrthoDB" id="3808044at2"/>
<feature type="compositionally biased region" description="Pro residues" evidence="1">
    <location>
        <begin position="41"/>
        <end position="54"/>
    </location>
</feature>
<organism evidence="3 4">
    <name type="scientific">Streptomyces angustmyceticus</name>
    <dbReference type="NCBI Taxonomy" id="285578"/>
    <lineage>
        <taxon>Bacteria</taxon>
        <taxon>Bacillati</taxon>
        <taxon>Actinomycetota</taxon>
        <taxon>Actinomycetes</taxon>
        <taxon>Kitasatosporales</taxon>
        <taxon>Streptomycetaceae</taxon>
        <taxon>Streptomyces</taxon>
    </lineage>
</organism>
<dbReference type="EMBL" id="BLAG01000018">
    <property type="protein sequence ID" value="GES33320.1"/>
    <property type="molecule type" value="Genomic_DNA"/>
</dbReference>
<name>A0A5J4LNZ7_9ACTN</name>
<keyword evidence="2" id="KW-0472">Membrane</keyword>
<dbReference type="Gene3D" id="2.60.120.260">
    <property type="entry name" value="Galactose-binding domain-like"/>
    <property type="match status" value="1"/>
</dbReference>
<feature type="region of interest" description="Disordered" evidence="1">
    <location>
        <begin position="204"/>
        <end position="236"/>
    </location>
</feature>
<dbReference type="Proteomes" id="UP000325598">
    <property type="component" value="Unassembled WGS sequence"/>
</dbReference>
<dbReference type="AlphaFoldDB" id="A0A5J4LNZ7"/>
<gene>
    <name evidence="3" type="ORF">San01_58080</name>
</gene>
<evidence type="ECO:0000256" key="2">
    <source>
        <dbReference type="SAM" id="Phobius"/>
    </source>
</evidence>
<feature type="transmembrane region" description="Helical" evidence="2">
    <location>
        <begin position="285"/>
        <end position="304"/>
    </location>
</feature>
<dbReference type="SUPFAM" id="SSF49785">
    <property type="entry name" value="Galactose-binding domain-like"/>
    <property type="match status" value="1"/>
</dbReference>
<protein>
    <recommendedName>
        <fullName evidence="5">Zinc ribbon domain-containing protein</fullName>
    </recommendedName>
</protein>
<dbReference type="InterPro" id="IPR057561">
    <property type="entry name" value="NADase_transloc"/>
</dbReference>
<dbReference type="NCBIfam" id="NF047619">
    <property type="entry name" value="NADase_discoid"/>
    <property type="match status" value="1"/>
</dbReference>
<sequence length="464" mass="46949">MATDHTTCPDCGAPAPQTGQSFCDSCGAFLRWERPTASTSGPPPSSAAAPPAPSGPSGASSPAPPSASGPAAAGAHPAPNGPYAAPGHPAEPGAAARTDAAAPRTGPAAPAAGHATAPAAAPQQGSEDPTAPLPPVDGGDGGAAPSRPAPHTPERPDGADPSHDPAHPQGQGTPPHRPAGQGNVSETGIRALLVPVPDASPLVAPSAPGSVLPGRPDAARPRVRTPQAAPEPVDGTPCPSCAKPNRPGRHFCHSCATPLNDIARPEAEGPYAGERPKLHRDRTRWIARAVVAVVIAGVVAGGIIGGPPAARAVQDHFAERVPVPAATWKASHSGPRNGPKLAFDGYSNTWWGTGYSGASTGQYLEAGFGQPTDLLNVVITPGASARTPQAADPARPHEFDVIVTDSAGKRHLSHYRVNDGGPQRIDVRVRDAMTVRLVLRSAYGATDKKQVAIAELEFFGRSTG</sequence>